<reference evidence="3" key="1">
    <citation type="submission" date="2017-09" db="EMBL/GenBank/DDBJ databases">
        <authorList>
            <person name="Zhang Y."/>
            <person name="Huang X."/>
            <person name="Liu J."/>
            <person name="Lu L."/>
            <person name="Peng K."/>
        </authorList>
    </citation>
    <scope>NUCLEOTIDE SEQUENCE [LARGE SCALE GENOMIC DNA]</scope>
    <source>
        <strain evidence="3">S-XJ-1</strain>
    </source>
</reference>
<gene>
    <name evidence="2" type="ORF">CEY15_03860</name>
</gene>
<proteinExistence type="predicted"/>
<dbReference type="SUPFAM" id="SSF88713">
    <property type="entry name" value="Glycoside hydrolase/deacetylase"/>
    <property type="match status" value="1"/>
</dbReference>
<dbReference type="Pfam" id="PF03746">
    <property type="entry name" value="LamB_YcsF"/>
    <property type="match status" value="1"/>
</dbReference>
<dbReference type="InterPro" id="IPR005501">
    <property type="entry name" value="LamB/YcsF/PxpA-like"/>
</dbReference>
<evidence type="ECO:0000313" key="2">
    <source>
        <dbReference type="EMBL" id="PAY24308.1"/>
    </source>
</evidence>
<feature type="region of interest" description="Disordered" evidence="1">
    <location>
        <begin position="268"/>
        <end position="302"/>
    </location>
</feature>
<accession>A0A2A2WT01</accession>
<dbReference type="Gene3D" id="3.20.20.370">
    <property type="entry name" value="Glycoside hydrolase/deacetylase"/>
    <property type="match status" value="1"/>
</dbReference>
<keyword evidence="3" id="KW-1185">Reference proteome</keyword>
<dbReference type="OrthoDB" id="9773478at2"/>
<dbReference type="CDD" id="cd10787">
    <property type="entry name" value="LamB_YcsF_like"/>
    <property type="match status" value="1"/>
</dbReference>
<dbReference type="RefSeq" id="WP_095717529.1">
    <property type="nucleotide sequence ID" value="NZ_NTGA01000007.1"/>
</dbReference>
<evidence type="ECO:0008006" key="4">
    <source>
        <dbReference type="Google" id="ProtNLM"/>
    </source>
</evidence>
<dbReference type="Proteomes" id="UP000218810">
    <property type="component" value="Unassembled WGS sequence"/>
</dbReference>
<feature type="compositionally biased region" description="Basic and acidic residues" evidence="1">
    <location>
        <begin position="287"/>
        <end position="302"/>
    </location>
</feature>
<evidence type="ECO:0000256" key="1">
    <source>
        <dbReference type="SAM" id="MobiDB-lite"/>
    </source>
</evidence>
<protein>
    <recommendedName>
        <fullName evidence="4">LamB/YcsF family protein</fullName>
    </recommendedName>
</protein>
<dbReference type="EMBL" id="NTGA01000007">
    <property type="protein sequence ID" value="PAY24308.1"/>
    <property type="molecule type" value="Genomic_DNA"/>
</dbReference>
<dbReference type="PANTHER" id="PTHR30292:SF0">
    <property type="entry name" value="5-OXOPROLINASE SUBUNIT A"/>
    <property type="match status" value="1"/>
</dbReference>
<dbReference type="InterPro" id="IPR011330">
    <property type="entry name" value="Glyco_hydro/deAcase_b/a-brl"/>
</dbReference>
<dbReference type="PANTHER" id="PTHR30292">
    <property type="entry name" value="UNCHARACTERIZED PROTEIN YBGL-RELATED"/>
    <property type="match status" value="1"/>
</dbReference>
<dbReference type="GO" id="GO:0005975">
    <property type="term" value="P:carbohydrate metabolic process"/>
    <property type="evidence" value="ECO:0007669"/>
    <property type="project" value="InterPro"/>
</dbReference>
<name>A0A2A2WT01_9ACTN</name>
<sequence length="302" mass="31517">MHRIDLNCDLGEARRGTPRWSRSLAARSGPDPADAALLDVVTSANVACGFHAGNRPTMSATAAAAAERGVALGAHPSYRDAANFGRTEREISRADLADHVYFQLVELDMAARRRGTRARYVKPHGALYNRIVHDSDQAAGVVDAVLRYADLADEDPLPILGLPGSVVLSHAAAVGVPAISEAFADRGYRADGTLVPRGLPGSVITDADEVAARVVDMARGREISADDGSRIVVSAQSVCVHGDTPGALGLARGVRRALEAAGVEVAPFTGPVSAPHLPSAPPPPRVSRRDEGDRSGVGDGPR</sequence>
<evidence type="ECO:0000313" key="3">
    <source>
        <dbReference type="Proteomes" id="UP000218810"/>
    </source>
</evidence>
<organism evidence="2 3">
    <name type="scientific">Dietzia natronolimnaea</name>
    <dbReference type="NCBI Taxonomy" id="161920"/>
    <lineage>
        <taxon>Bacteria</taxon>
        <taxon>Bacillati</taxon>
        <taxon>Actinomycetota</taxon>
        <taxon>Actinomycetes</taxon>
        <taxon>Mycobacteriales</taxon>
        <taxon>Dietziaceae</taxon>
        <taxon>Dietzia</taxon>
    </lineage>
</organism>
<dbReference type="AlphaFoldDB" id="A0A2A2WT01"/>
<dbReference type="NCBIfam" id="NF003814">
    <property type="entry name" value="PRK05406.1-3"/>
    <property type="match status" value="1"/>
</dbReference>
<comment type="caution">
    <text evidence="2">The sequence shown here is derived from an EMBL/GenBank/DDBJ whole genome shotgun (WGS) entry which is preliminary data.</text>
</comment>